<name>A0ABT3AAJ4_9ALTE</name>
<evidence type="ECO:0000256" key="1">
    <source>
        <dbReference type="ARBA" id="ARBA00022729"/>
    </source>
</evidence>
<dbReference type="PROSITE" id="PS51318">
    <property type="entry name" value="TAT"/>
    <property type="match status" value="1"/>
</dbReference>
<dbReference type="Proteomes" id="UP001652504">
    <property type="component" value="Unassembled WGS sequence"/>
</dbReference>
<evidence type="ECO:0000256" key="2">
    <source>
        <dbReference type="SAM" id="SignalP"/>
    </source>
</evidence>
<gene>
    <name evidence="3" type="ORF">OE749_13355</name>
</gene>
<proteinExistence type="predicted"/>
<protein>
    <submittedName>
        <fullName evidence="3">DUF1501 domain-containing protein</fullName>
    </submittedName>
</protein>
<evidence type="ECO:0000313" key="4">
    <source>
        <dbReference type="Proteomes" id="UP001652504"/>
    </source>
</evidence>
<keyword evidence="1 2" id="KW-0732">Signal</keyword>
<organism evidence="3 4">
    <name type="scientific">Fluctibacter corallii</name>
    <dbReference type="NCBI Taxonomy" id="2984329"/>
    <lineage>
        <taxon>Bacteria</taxon>
        <taxon>Pseudomonadati</taxon>
        <taxon>Pseudomonadota</taxon>
        <taxon>Gammaproteobacteria</taxon>
        <taxon>Alteromonadales</taxon>
        <taxon>Alteromonadaceae</taxon>
        <taxon>Fluctibacter</taxon>
    </lineage>
</organism>
<dbReference type="PANTHER" id="PTHR43737">
    <property type="entry name" value="BLL7424 PROTEIN"/>
    <property type="match status" value="1"/>
</dbReference>
<dbReference type="EMBL" id="JAOWKX010000007">
    <property type="protein sequence ID" value="MCV2885679.1"/>
    <property type="molecule type" value="Genomic_DNA"/>
</dbReference>
<dbReference type="InterPro" id="IPR006311">
    <property type="entry name" value="TAT_signal"/>
</dbReference>
<dbReference type="Pfam" id="PF07394">
    <property type="entry name" value="DUF1501"/>
    <property type="match status" value="1"/>
</dbReference>
<feature type="chain" id="PRO_5045092311" evidence="2">
    <location>
        <begin position="37"/>
        <end position="463"/>
    </location>
</feature>
<dbReference type="InterPro" id="IPR019546">
    <property type="entry name" value="TAT_signal_bac_arc"/>
</dbReference>
<reference evidence="3 4" key="1">
    <citation type="submission" date="2022-10" db="EMBL/GenBank/DDBJ databases">
        <title>Aestuariibacter sp. AA17 isolated from Montipora capitata coral fragment.</title>
        <authorList>
            <person name="Emsley S.A."/>
            <person name="Pfannmuller K.M."/>
            <person name="Loughran R.M."/>
            <person name="Shlafstein M."/>
            <person name="Papke E."/>
            <person name="Saw J.H."/>
            <person name="Ushijima B."/>
            <person name="Videau P."/>
        </authorList>
    </citation>
    <scope>NUCLEOTIDE SEQUENCE [LARGE SCALE GENOMIC DNA]</scope>
    <source>
        <strain evidence="3 4">AA17</strain>
    </source>
</reference>
<accession>A0ABT3AAJ4</accession>
<sequence length="463" mass="49313">MKLNRRAFLKGAGAGVAASACASGLASSLFSFPAHAQSQGDYKALVCVFLYGGMDAHDVVLPYDQASYNQFKQVRQSLLTIQGSARQRENLLPLNPISHKQGNRQFALPPEMAGVKQLFDAGDAAIIGNVGPMIEPVSKAALEAKAVKLPPRLFSHNDQQAIWQSSAPEGAQTGWGGLFADHAASSNTGKTFTNISTDGSALFLTGNTVQSYQISTQGAAKIGILEHLSEDTEQAELEAALRHHFGKNTVNYDHLLHGDMSAILNNAYSANSAFDRATQAATQSISTTFPTGQLGGQLNAVAKTISLRKELGVSRQVFFVGMGGFDTHSNQAKSLPALLTQIDQGLVAFSQAMKEMGLHNNVTLFTASDFGRTLAVNGDGTDHGWGSHHFVMGGAVKGNDIYGTIPESTLGHERDAGGGRLIPDISVDQFAYPLGRWFGVSDAHLQHALPNLKHFTAPPLTFL</sequence>
<feature type="signal peptide" evidence="2">
    <location>
        <begin position="1"/>
        <end position="36"/>
    </location>
</feature>
<comment type="caution">
    <text evidence="3">The sequence shown here is derived from an EMBL/GenBank/DDBJ whole genome shotgun (WGS) entry which is preliminary data.</text>
</comment>
<dbReference type="PANTHER" id="PTHR43737:SF1">
    <property type="entry name" value="DUF1501 DOMAIN-CONTAINING PROTEIN"/>
    <property type="match status" value="1"/>
</dbReference>
<keyword evidence="4" id="KW-1185">Reference proteome</keyword>
<evidence type="ECO:0000313" key="3">
    <source>
        <dbReference type="EMBL" id="MCV2885679.1"/>
    </source>
</evidence>
<dbReference type="NCBIfam" id="TIGR01409">
    <property type="entry name" value="TAT_signal_seq"/>
    <property type="match status" value="1"/>
</dbReference>
<dbReference type="InterPro" id="IPR010869">
    <property type="entry name" value="DUF1501"/>
</dbReference>
<dbReference type="PROSITE" id="PS51257">
    <property type="entry name" value="PROKAR_LIPOPROTEIN"/>
    <property type="match status" value="1"/>
</dbReference>
<dbReference type="RefSeq" id="WP_263712967.1">
    <property type="nucleotide sequence ID" value="NZ_JAOWKX010000007.1"/>
</dbReference>